<organism evidence="1 2">
    <name type="scientific">Archangium gephyra</name>
    <dbReference type="NCBI Taxonomy" id="48"/>
    <lineage>
        <taxon>Bacteria</taxon>
        <taxon>Pseudomonadati</taxon>
        <taxon>Myxococcota</taxon>
        <taxon>Myxococcia</taxon>
        <taxon>Myxococcales</taxon>
        <taxon>Cystobacterineae</taxon>
        <taxon>Archangiaceae</taxon>
        <taxon>Archangium</taxon>
    </lineage>
</organism>
<proteinExistence type="predicted"/>
<sequence>MPDLPWNDALDAELNTSDLACALEAEFDVPFQRVMENATDFLHLPVVHRTTMPVRPPLKNFECHVEGVHVRVRGEMTGVRGTMHLVAPFVMLNTFGEKIRFLAIATPIDATHTWLYARYVQDFVTLPLLGRAETWLTGMFDYRLLQTLQDAPVWRSQQYEDPGVLKPCHLLHGDAGVAAYFQLHERLLREGHEASHRIHREEPADALLAR</sequence>
<comment type="caution">
    <text evidence="1">The sequence shown here is derived from an EMBL/GenBank/DDBJ whole genome shotgun (WGS) entry which is preliminary data.</text>
</comment>
<accession>A0A2W5VAR3</accession>
<dbReference type="Proteomes" id="UP000249061">
    <property type="component" value="Unassembled WGS sequence"/>
</dbReference>
<evidence type="ECO:0000313" key="1">
    <source>
        <dbReference type="EMBL" id="PZR18538.1"/>
    </source>
</evidence>
<reference evidence="1 2" key="1">
    <citation type="submission" date="2017-08" db="EMBL/GenBank/DDBJ databases">
        <title>Infants hospitalized years apart are colonized by the same room-sourced microbial strains.</title>
        <authorList>
            <person name="Brooks B."/>
            <person name="Olm M.R."/>
            <person name="Firek B.A."/>
            <person name="Baker R."/>
            <person name="Thomas B.C."/>
            <person name="Morowitz M.J."/>
            <person name="Banfield J.F."/>
        </authorList>
    </citation>
    <scope>NUCLEOTIDE SEQUENCE [LARGE SCALE GENOMIC DNA]</scope>
    <source>
        <strain evidence="1">S2_003_000_R2_14</strain>
    </source>
</reference>
<dbReference type="SUPFAM" id="SSF55961">
    <property type="entry name" value="Bet v1-like"/>
    <property type="match status" value="1"/>
</dbReference>
<gene>
    <name evidence="1" type="ORF">DI536_01270</name>
</gene>
<name>A0A2W5VAR3_9BACT</name>
<dbReference type="EMBL" id="QFQP01000001">
    <property type="protein sequence ID" value="PZR18538.1"/>
    <property type="molecule type" value="Genomic_DNA"/>
</dbReference>
<dbReference type="Gene3D" id="3.90.380.10">
    <property type="entry name" value="Naphthalene 1,2-dioxygenase Alpha Subunit, Chain A, domain 1"/>
    <property type="match status" value="1"/>
</dbReference>
<protein>
    <submittedName>
        <fullName evidence="1">Uncharacterized protein</fullName>
    </submittedName>
</protein>
<evidence type="ECO:0000313" key="2">
    <source>
        <dbReference type="Proteomes" id="UP000249061"/>
    </source>
</evidence>
<dbReference type="AlphaFoldDB" id="A0A2W5VAR3"/>